<gene>
    <name evidence="2" type="ORF">JAY77_03765</name>
</gene>
<name>A0A9E4NHB1_9GAMM</name>
<evidence type="ECO:0000313" key="3">
    <source>
        <dbReference type="Proteomes" id="UP000886674"/>
    </source>
</evidence>
<organism evidence="2 3">
    <name type="scientific">Candidatus Thiodiazotropha taylori</name>
    <dbReference type="NCBI Taxonomy" id="2792791"/>
    <lineage>
        <taxon>Bacteria</taxon>
        <taxon>Pseudomonadati</taxon>
        <taxon>Pseudomonadota</taxon>
        <taxon>Gammaproteobacteria</taxon>
        <taxon>Chromatiales</taxon>
        <taxon>Sedimenticolaceae</taxon>
        <taxon>Candidatus Thiodiazotropha</taxon>
    </lineage>
</organism>
<evidence type="ECO:0000259" key="1">
    <source>
        <dbReference type="Pfam" id="PF24405"/>
    </source>
</evidence>
<dbReference type="Pfam" id="PF24405">
    <property type="entry name" value="Pua-like"/>
    <property type="match status" value="1"/>
</dbReference>
<reference evidence="2" key="1">
    <citation type="journal article" date="2021" name="Proc. Natl. Acad. Sci. U.S.A.">
        <title>Global biogeography of chemosynthetic symbionts reveals both localized and globally distributed symbiont groups. .</title>
        <authorList>
            <person name="Osvatic J.T."/>
            <person name="Wilkins L.G.E."/>
            <person name="Leibrecht L."/>
            <person name="Leray M."/>
            <person name="Zauner S."/>
            <person name="Polzin J."/>
            <person name="Camacho Y."/>
            <person name="Gros O."/>
            <person name="van Gils J.A."/>
            <person name="Eisen J.A."/>
            <person name="Petersen J.M."/>
            <person name="Yuen B."/>
        </authorList>
    </citation>
    <scope>NUCLEOTIDE SEQUENCE</scope>
    <source>
        <strain evidence="2">MAGclacostrist055</strain>
    </source>
</reference>
<evidence type="ECO:0000313" key="2">
    <source>
        <dbReference type="EMBL" id="MCG7977253.1"/>
    </source>
</evidence>
<accession>A0A9E4NHB1</accession>
<sequence length="176" mass="20866">MKTFMVLRFRDLVTGTGETILEHRSIIENDGYTWWGWWKRPYEQIPANLFEKLRNLLPVDIYLLDTGWKSDGFHMYKARLLDIADTQTGSELQSPEPEYTPGYYNKNWLHVWFKIDNIEKEPDKTINKLTLISLPSWPEEKQEDIVDYLDSIITTQEDLRRIDVTAWYVGIESSDT</sequence>
<proteinExistence type="predicted"/>
<dbReference type="InterPro" id="IPR057406">
    <property type="entry name" value="Pua-like_dom"/>
</dbReference>
<comment type="caution">
    <text evidence="2">The sequence shown here is derived from an EMBL/GenBank/DDBJ whole genome shotgun (WGS) entry which is preliminary data.</text>
</comment>
<dbReference type="EMBL" id="JAEPCR010000011">
    <property type="protein sequence ID" value="MCG7977253.1"/>
    <property type="molecule type" value="Genomic_DNA"/>
</dbReference>
<protein>
    <recommendedName>
        <fullName evidence="1">Pua-like domain-containing protein</fullName>
    </recommendedName>
</protein>
<dbReference type="Proteomes" id="UP000886674">
    <property type="component" value="Unassembled WGS sequence"/>
</dbReference>
<dbReference type="AlphaFoldDB" id="A0A9E4NHB1"/>
<feature type="domain" description="Pua-like" evidence="1">
    <location>
        <begin position="5"/>
        <end position="170"/>
    </location>
</feature>